<evidence type="ECO:0000313" key="2">
    <source>
        <dbReference type="EMBL" id="CAD8086277.1"/>
    </source>
</evidence>
<protein>
    <submittedName>
        <fullName evidence="2">Uncharacterized protein</fullName>
    </submittedName>
</protein>
<dbReference type="AlphaFoldDB" id="A0A8S1MZE3"/>
<evidence type="ECO:0000256" key="1">
    <source>
        <dbReference type="SAM" id="MobiDB-lite"/>
    </source>
</evidence>
<name>A0A8S1MZE3_9CILI</name>
<comment type="caution">
    <text evidence="2">The sequence shown here is derived from an EMBL/GenBank/DDBJ whole genome shotgun (WGS) entry which is preliminary data.</text>
</comment>
<keyword evidence="3" id="KW-1185">Reference proteome</keyword>
<proteinExistence type="predicted"/>
<dbReference type="EMBL" id="CAJJDN010000049">
    <property type="protein sequence ID" value="CAD8086277.1"/>
    <property type="molecule type" value="Genomic_DNA"/>
</dbReference>
<gene>
    <name evidence="2" type="ORF">PSON_ATCC_30995.1.T0490282</name>
</gene>
<accession>A0A8S1MZE3</accession>
<organism evidence="2 3">
    <name type="scientific">Paramecium sonneborni</name>
    <dbReference type="NCBI Taxonomy" id="65129"/>
    <lineage>
        <taxon>Eukaryota</taxon>
        <taxon>Sar</taxon>
        <taxon>Alveolata</taxon>
        <taxon>Ciliophora</taxon>
        <taxon>Intramacronucleata</taxon>
        <taxon>Oligohymenophorea</taxon>
        <taxon>Peniculida</taxon>
        <taxon>Parameciidae</taxon>
        <taxon>Paramecium</taxon>
    </lineage>
</organism>
<evidence type="ECO:0000313" key="3">
    <source>
        <dbReference type="Proteomes" id="UP000692954"/>
    </source>
</evidence>
<reference evidence="2" key="1">
    <citation type="submission" date="2021-01" db="EMBL/GenBank/DDBJ databases">
        <authorList>
            <consortium name="Genoscope - CEA"/>
            <person name="William W."/>
        </authorList>
    </citation>
    <scope>NUCLEOTIDE SEQUENCE</scope>
</reference>
<feature type="region of interest" description="Disordered" evidence="1">
    <location>
        <begin position="1"/>
        <end position="20"/>
    </location>
</feature>
<feature type="compositionally biased region" description="Polar residues" evidence="1">
    <location>
        <begin position="1"/>
        <end position="13"/>
    </location>
</feature>
<sequence length="206" mass="24010">MGCSAQKQKQNSQEPPPKQYDIEQQLALKEEQITHLEKLIEEYKSNNKHSLVEVKMLELDKIKKQRDNMIKYAKVNVIIKCQVEDAQAIQGTAENRVKNQKDIITMNDQNIVIKETEIENANRINDQRNDLDYMQQQENDVYSLDKNQTSQINSSAQQQRLGTTVNYNSQAKITQTNSSYQPPQQRLQSYQGQKPQQIQKIVQMQQ</sequence>
<dbReference type="Proteomes" id="UP000692954">
    <property type="component" value="Unassembled WGS sequence"/>
</dbReference>